<feature type="non-terminal residue" evidence="1">
    <location>
        <position position="1"/>
    </location>
</feature>
<evidence type="ECO:0000313" key="2">
    <source>
        <dbReference type="Proteomes" id="UP001153555"/>
    </source>
</evidence>
<dbReference type="AlphaFoldDB" id="A0A9N7R4K4"/>
<dbReference type="SUPFAM" id="SSF53098">
    <property type="entry name" value="Ribonuclease H-like"/>
    <property type="match status" value="1"/>
</dbReference>
<sequence length="135" mass="15231">FLHFSALIQNQFKSSIKTFQCDGGGEFMALKPIFLQKGILFYISCPYTPEPNGWLNANTDTLSRLDSPYLLNQTFLFPFGMKPLLLVLTLSTEHPTKSLIISLPLKPFITNNQITMTLDPLVVFVIPYSNLTTNI</sequence>
<dbReference type="EMBL" id="CACSLK010011299">
    <property type="protein sequence ID" value="CAA0813234.1"/>
    <property type="molecule type" value="Genomic_DNA"/>
</dbReference>
<dbReference type="Proteomes" id="UP001153555">
    <property type="component" value="Unassembled WGS sequence"/>
</dbReference>
<name>A0A9N7R4K4_STRHE</name>
<keyword evidence="2" id="KW-1185">Reference proteome</keyword>
<evidence type="ECO:0000313" key="1">
    <source>
        <dbReference type="EMBL" id="CAA0813234.1"/>
    </source>
</evidence>
<comment type="caution">
    <text evidence="1">The sequence shown here is derived from an EMBL/GenBank/DDBJ whole genome shotgun (WGS) entry which is preliminary data.</text>
</comment>
<proteinExistence type="predicted"/>
<accession>A0A9N7R4K4</accession>
<feature type="non-terminal residue" evidence="1">
    <location>
        <position position="135"/>
    </location>
</feature>
<dbReference type="InterPro" id="IPR012337">
    <property type="entry name" value="RNaseH-like_sf"/>
</dbReference>
<organism evidence="1 2">
    <name type="scientific">Striga hermonthica</name>
    <name type="common">Purple witchweed</name>
    <name type="synonym">Buchnera hermonthica</name>
    <dbReference type="NCBI Taxonomy" id="68872"/>
    <lineage>
        <taxon>Eukaryota</taxon>
        <taxon>Viridiplantae</taxon>
        <taxon>Streptophyta</taxon>
        <taxon>Embryophyta</taxon>
        <taxon>Tracheophyta</taxon>
        <taxon>Spermatophyta</taxon>
        <taxon>Magnoliopsida</taxon>
        <taxon>eudicotyledons</taxon>
        <taxon>Gunneridae</taxon>
        <taxon>Pentapetalae</taxon>
        <taxon>asterids</taxon>
        <taxon>lamiids</taxon>
        <taxon>Lamiales</taxon>
        <taxon>Orobanchaceae</taxon>
        <taxon>Buchnereae</taxon>
        <taxon>Striga</taxon>
    </lineage>
</organism>
<protein>
    <recommendedName>
        <fullName evidence="3">Integrase catalytic domain-containing protein</fullName>
    </recommendedName>
</protein>
<gene>
    <name evidence="1" type="ORF">SHERM_13793</name>
</gene>
<reference evidence="1" key="1">
    <citation type="submission" date="2019-12" db="EMBL/GenBank/DDBJ databases">
        <authorList>
            <person name="Scholes J."/>
        </authorList>
    </citation>
    <scope>NUCLEOTIDE SEQUENCE</scope>
</reference>
<evidence type="ECO:0008006" key="3">
    <source>
        <dbReference type="Google" id="ProtNLM"/>
    </source>
</evidence>